<reference evidence="3" key="1">
    <citation type="journal article" date="2020" name="Cell">
        <title>Large-Scale Comparative Analyses of Tick Genomes Elucidate Their Genetic Diversity and Vector Capacities.</title>
        <authorList>
            <consortium name="Tick Genome and Microbiome Consortium (TIGMIC)"/>
            <person name="Jia N."/>
            <person name="Wang J."/>
            <person name="Shi W."/>
            <person name="Du L."/>
            <person name="Sun Y."/>
            <person name="Zhan W."/>
            <person name="Jiang J.F."/>
            <person name="Wang Q."/>
            <person name="Zhang B."/>
            <person name="Ji P."/>
            <person name="Bell-Sakyi L."/>
            <person name="Cui X.M."/>
            <person name="Yuan T.T."/>
            <person name="Jiang B.G."/>
            <person name="Yang W.F."/>
            <person name="Lam T.T."/>
            <person name="Chang Q.C."/>
            <person name="Ding S.J."/>
            <person name="Wang X.J."/>
            <person name="Zhu J.G."/>
            <person name="Ruan X.D."/>
            <person name="Zhao L."/>
            <person name="Wei J.T."/>
            <person name="Ye R.Z."/>
            <person name="Que T.C."/>
            <person name="Du C.H."/>
            <person name="Zhou Y.H."/>
            <person name="Cheng J.X."/>
            <person name="Dai P.F."/>
            <person name="Guo W.B."/>
            <person name="Han X.H."/>
            <person name="Huang E.J."/>
            <person name="Li L.F."/>
            <person name="Wei W."/>
            <person name="Gao Y.C."/>
            <person name="Liu J.Z."/>
            <person name="Shao H.Z."/>
            <person name="Wang X."/>
            <person name="Wang C.C."/>
            <person name="Yang T.C."/>
            <person name="Huo Q.B."/>
            <person name="Li W."/>
            <person name="Chen H.Y."/>
            <person name="Chen S.E."/>
            <person name="Zhou L.G."/>
            <person name="Ni X.B."/>
            <person name="Tian J.H."/>
            <person name="Sheng Y."/>
            <person name="Liu T."/>
            <person name="Pan Y.S."/>
            <person name="Xia L.Y."/>
            <person name="Li J."/>
            <person name="Zhao F."/>
            <person name="Cao W.C."/>
        </authorList>
    </citation>
    <scope>NUCLEOTIDE SEQUENCE</scope>
    <source>
        <strain evidence="3">Rsan-2018</strain>
    </source>
</reference>
<dbReference type="Gene3D" id="3.60.10.10">
    <property type="entry name" value="Endonuclease/exonuclease/phosphatase"/>
    <property type="match status" value="1"/>
</dbReference>
<dbReference type="InterPro" id="IPR005135">
    <property type="entry name" value="Endo/exonuclease/phosphatase"/>
</dbReference>
<feature type="compositionally biased region" description="Basic and acidic residues" evidence="1">
    <location>
        <begin position="392"/>
        <end position="404"/>
    </location>
</feature>
<evidence type="ECO:0000313" key="3">
    <source>
        <dbReference type="EMBL" id="KAH7955855.1"/>
    </source>
</evidence>
<feature type="domain" description="Endonuclease/exonuclease/phosphatase" evidence="2">
    <location>
        <begin position="527"/>
        <end position="641"/>
    </location>
</feature>
<dbReference type="SUPFAM" id="SSF56219">
    <property type="entry name" value="DNase I-like"/>
    <property type="match status" value="1"/>
</dbReference>
<keyword evidence="4" id="KW-1185">Reference proteome</keyword>
<dbReference type="AlphaFoldDB" id="A0A9D4PU20"/>
<dbReference type="VEuPathDB" id="VectorBase:RSAN_036992"/>
<dbReference type="EMBL" id="JABSTV010001250">
    <property type="protein sequence ID" value="KAH7955855.1"/>
    <property type="molecule type" value="Genomic_DNA"/>
</dbReference>
<feature type="region of interest" description="Disordered" evidence="1">
    <location>
        <begin position="118"/>
        <end position="155"/>
    </location>
</feature>
<comment type="caution">
    <text evidence="3">The sequence shown here is derived from an EMBL/GenBank/DDBJ whole genome shotgun (WGS) entry which is preliminary data.</text>
</comment>
<organism evidence="3 4">
    <name type="scientific">Rhipicephalus sanguineus</name>
    <name type="common">Brown dog tick</name>
    <name type="synonym">Ixodes sanguineus</name>
    <dbReference type="NCBI Taxonomy" id="34632"/>
    <lineage>
        <taxon>Eukaryota</taxon>
        <taxon>Metazoa</taxon>
        <taxon>Ecdysozoa</taxon>
        <taxon>Arthropoda</taxon>
        <taxon>Chelicerata</taxon>
        <taxon>Arachnida</taxon>
        <taxon>Acari</taxon>
        <taxon>Parasitiformes</taxon>
        <taxon>Ixodida</taxon>
        <taxon>Ixodoidea</taxon>
        <taxon>Ixodidae</taxon>
        <taxon>Rhipicephalinae</taxon>
        <taxon>Rhipicephalus</taxon>
        <taxon>Rhipicephalus</taxon>
    </lineage>
</organism>
<feature type="region of interest" description="Disordered" evidence="1">
    <location>
        <begin position="381"/>
        <end position="457"/>
    </location>
</feature>
<dbReference type="Pfam" id="PF14529">
    <property type="entry name" value="Exo_endo_phos_2"/>
    <property type="match status" value="1"/>
</dbReference>
<name>A0A9D4PU20_RHISA</name>
<feature type="compositionally biased region" description="Polar residues" evidence="1">
    <location>
        <begin position="786"/>
        <end position="798"/>
    </location>
</feature>
<evidence type="ECO:0000256" key="1">
    <source>
        <dbReference type="SAM" id="MobiDB-lite"/>
    </source>
</evidence>
<reference evidence="3" key="2">
    <citation type="submission" date="2021-09" db="EMBL/GenBank/DDBJ databases">
        <authorList>
            <person name="Jia N."/>
            <person name="Wang J."/>
            <person name="Shi W."/>
            <person name="Du L."/>
            <person name="Sun Y."/>
            <person name="Zhan W."/>
            <person name="Jiang J."/>
            <person name="Wang Q."/>
            <person name="Zhang B."/>
            <person name="Ji P."/>
            <person name="Sakyi L.B."/>
            <person name="Cui X."/>
            <person name="Yuan T."/>
            <person name="Jiang B."/>
            <person name="Yang W."/>
            <person name="Lam T.T.-Y."/>
            <person name="Chang Q."/>
            <person name="Ding S."/>
            <person name="Wang X."/>
            <person name="Zhu J."/>
            <person name="Ruan X."/>
            <person name="Zhao L."/>
            <person name="Wei J."/>
            <person name="Que T."/>
            <person name="Du C."/>
            <person name="Cheng J."/>
            <person name="Dai P."/>
            <person name="Han X."/>
            <person name="Huang E."/>
            <person name="Gao Y."/>
            <person name="Liu J."/>
            <person name="Shao H."/>
            <person name="Ye R."/>
            <person name="Li L."/>
            <person name="Wei W."/>
            <person name="Wang X."/>
            <person name="Wang C."/>
            <person name="Huo Q."/>
            <person name="Li W."/>
            <person name="Guo W."/>
            <person name="Chen H."/>
            <person name="Chen S."/>
            <person name="Zhou L."/>
            <person name="Zhou L."/>
            <person name="Ni X."/>
            <person name="Tian J."/>
            <person name="Zhou Y."/>
            <person name="Sheng Y."/>
            <person name="Liu T."/>
            <person name="Pan Y."/>
            <person name="Xia L."/>
            <person name="Li J."/>
            <person name="Zhao F."/>
            <person name="Cao W."/>
        </authorList>
    </citation>
    <scope>NUCLEOTIDE SEQUENCE</scope>
    <source>
        <strain evidence="3">Rsan-2018</strain>
        <tissue evidence="3">Larvae</tissue>
    </source>
</reference>
<dbReference type="InterPro" id="IPR036691">
    <property type="entry name" value="Endo/exonu/phosph_ase_sf"/>
</dbReference>
<feature type="region of interest" description="Disordered" evidence="1">
    <location>
        <begin position="786"/>
        <end position="830"/>
    </location>
</feature>
<gene>
    <name evidence="3" type="ORF">HPB52_004555</name>
</gene>
<protein>
    <recommendedName>
        <fullName evidence="2">Endonuclease/exonuclease/phosphatase domain-containing protein</fullName>
    </recommendedName>
</protein>
<dbReference type="VEuPathDB" id="VectorBase:RSAN_046669"/>
<accession>A0A9D4PU20</accession>
<dbReference type="GO" id="GO:0003824">
    <property type="term" value="F:catalytic activity"/>
    <property type="evidence" value="ECO:0007669"/>
    <property type="project" value="InterPro"/>
</dbReference>
<proteinExistence type="predicted"/>
<dbReference type="Proteomes" id="UP000821837">
    <property type="component" value="Unassembled WGS sequence"/>
</dbReference>
<evidence type="ECO:0000313" key="4">
    <source>
        <dbReference type="Proteomes" id="UP000821837"/>
    </source>
</evidence>
<sequence length="830" mass="93137">MSSRPIRSRIPQHRLPGLGVQQHFASAPYRDSENCQSLVSQVLSTTQRLHRAPGGPPGPKTRPRRATAVLGLATHRAAASPPQASMEVVQVQGMDMHPSHYDPRDWTQVLRAQAKLRETRNATHGTNADPSVRETPSQSRETPQTARTPGLHSSSTQLRVLHTTAQKIKQLPPLPPDGYEVVFRSQGGLDLTILQPRYLLPALMQAAALTDPSTLTSDSAQDALKLVQLQHITYDQYEYAMTAYIAPPDGSVRNVITNAYWKESPQELLADLISRNPHETILDTRRMGLTRSILITFGQATVPRKIVYGGGLHLCTPYTPRVETCSNCRTIGHRTDVCIQPRAHKCPRCGQLHPKEANPTCIPVCIICEGPHLSGTRECKHRHLPKVTRPTSPREPRSQERVDNSLRGASTKHSEPPAGQRKGRSKSSDQPTWADKLKTPNGTRPPATNTPPAPDPRDQELWALRVEDMQHQAKLPSYHAVHSDSTDTPRVSTLIHRTLTYQQHTITSSTPYVLIEIIPTKHNTPPIFIANIYNTPRQAMATLDALLQRIHRIAGRNPLLIGGDFNSQHTDWGYRYTTARGRRLWTTIQYLRLTTHNFHTPTRIGNSITMDTSPDLTLSRSLKDISWSRTQHTLGSDHYIIAIQIPLTPHRPRLLTHNLIHWDAIRSARRELPNSPIQDIDDSVSSLLNDITAHTQHITTPPDTPTLYIRLAHLWEAHHSILERRKRQKHSRTLKRRLATLQTQITAHAAELCRSNWGQVCNSTAGNLSTKYAWHLLRHLINPTNSRTTSHCTPTSQHHAFPRLPFGPTPHNTHSTRHLLPSPALHGSPK</sequence>
<evidence type="ECO:0000259" key="2">
    <source>
        <dbReference type="Pfam" id="PF14529"/>
    </source>
</evidence>
<feature type="compositionally biased region" description="Polar residues" evidence="1">
    <location>
        <begin position="122"/>
        <end position="155"/>
    </location>
</feature>